<gene>
    <name evidence="1" type="ORF">F2P81_015415</name>
</gene>
<protein>
    <submittedName>
        <fullName evidence="1">Uncharacterized protein</fullName>
    </submittedName>
</protein>
<sequence>MSPQPITPKRRRGHGADSASLIESKGEISFQLTNSFNSQFSENCFSTCISSQTRRGLLIGSIEESRLISSFL</sequence>
<dbReference type="Proteomes" id="UP000438429">
    <property type="component" value="Unassembled WGS sequence"/>
</dbReference>
<accession>A0A6A4SKR7</accession>
<reference evidence="1 2" key="1">
    <citation type="submission" date="2019-06" db="EMBL/GenBank/DDBJ databases">
        <title>Draft genomes of female and male turbot (Scophthalmus maximus).</title>
        <authorList>
            <person name="Xu H."/>
            <person name="Xu X.-W."/>
            <person name="Shao C."/>
            <person name="Chen S."/>
        </authorList>
    </citation>
    <scope>NUCLEOTIDE SEQUENCE [LARGE SCALE GENOMIC DNA]</scope>
    <source>
        <strain evidence="1">Ysfricsl-2016a</strain>
        <tissue evidence="1">Blood</tissue>
    </source>
</reference>
<dbReference type="AlphaFoldDB" id="A0A6A4SKR7"/>
<proteinExistence type="predicted"/>
<organism evidence="1 2">
    <name type="scientific">Scophthalmus maximus</name>
    <name type="common">Turbot</name>
    <name type="synonym">Psetta maxima</name>
    <dbReference type="NCBI Taxonomy" id="52904"/>
    <lineage>
        <taxon>Eukaryota</taxon>
        <taxon>Metazoa</taxon>
        <taxon>Chordata</taxon>
        <taxon>Craniata</taxon>
        <taxon>Vertebrata</taxon>
        <taxon>Euteleostomi</taxon>
        <taxon>Actinopterygii</taxon>
        <taxon>Neopterygii</taxon>
        <taxon>Teleostei</taxon>
        <taxon>Neoteleostei</taxon>
        <taxon>Acanthomorphata</taxon>
        <taxon>Carangaria</taxon>
        <taxon>Pleuronectiformes</taxon>
        <taxon>Pleuronectoidei</taxon>
        <taxon>Scophthalmidae</taxon>
        <taxon>Scophthalmus</taxon>
    </lineage>
</organism>
<evidence type="ECO:0000313" key="1">
    <source>
        <dbReference type="EMBL" id="KAF0033125.1"/>
    </source>
</evidence>
<dbReference type="EMBL" id="VEVO01000013">
    <property type="protein sequence ID" value="KAF0033125.1"/>
    <property type="molecule type" value="Genomic_DNA"/>
</dbReference>
<evidence type="ECO:0000313" key="2">
    <source>
        <dbReference type="Proteomes" id="UP000438429"/>
    </source>
</evidence>
<comment type="caution">
    <text evidence="1">The sequence shown here is derived from an EMBL/GenBank/DDBJ whole genome shotgun (WGS) entry which is preliminary data.</text>
</comment>
<name>A0A6A4SKR7_SCOMX</name>